<dbReference type="EC" id="2.7.7.49" evidence="2 13"/>
<evidence type="ECO:0000259" key="14">
    <source>
        <dbReference type="PROSITE" id="PS50878"/>
    </source>
</evidence>
<evidence type="ECO:0000256" key="1">
    <source>
        <dbReference type="ARBA" id="ARBA00008001"/>
    </source>
</evidence>
<evidence type="ECO:0000256" key="7">
    <source>
        <dbReference type="ARBA" id="ARBA00022723"/>
    </source>
</evidence>
<keyword evidence="5 13" id="KW-0808">Transferase</keyword>
<proteinExistence type="inferred from homology"/>
<dbReference type="eggNOG" id="KOG1005">
    <property type="taxonomic scope" value="Eukaryota"/>
</dbReference>
<organism evidence="15 16">
    <name type="scientific">Wickerhamomyces ciferrii (strain ATCC 14091 / BCRC 22168 / CBS 111 / JCM 3599 / NBRC 0793 / NRRL Y-1031 F-60-10)</name>
    <name type="common">Yeast</name>
    <name type="synonym">Pichia ciferrii</name>
    <dbReference type="NCBI Taxonomy" id="1206466"/>
    <lineage>
        <taxon>Eukaryota</taxon>
        <taxon>Fungi</taxon>
        <taxon>Dikarya</taxon>
        <taxon>Ascomycota</taxon>
        <taxon>Saccharomycotina</taxon>
        <taxon>Saccharomycetes</taxon>
        <taxon>Phaffomycetales</taxon>
        <taxon>Wickerhamomycetaceae</taxon>
        <taxon>Wickerhamomyces</taxon>
    </lineage>
</organism>
<dbReference type="PANTHER" id="PTHR12066:SF0">
    <property type="entry name" value="TELOMERASE REVERSE TRANSCRIPTASE"/>
    <property type="match status" value="1"/>
</dbReference>
<dbReference type="GO" id="GO:0003720">
    <property type="term" value="F:telomerase activity"/>
    <property type="evidence" value="ECO:0007669"/>
    <property type="project" value="InterPro"/>
</dbReference>
<evidence type="ECO:0000256" key="11">
    <source>
        <dbReference type="ARBA" id="ARBA00023242"/>
    </source>
</evidence>
<sequence length="838" mass="97297">MCDNIELLIDKLESITKENLRILLSQAEITELDSCYVQLNTSMPLTLEIKNNWSFDKLIDQCREFFVKHIPRCFLLGDGYKVAKDSSIGSSTYSDATNGACTLLKGRTWRRLHSVVGNDSMCYLLLNFDCFVVNSYGIHQIFGRKLSIRNFNSKNYNLNEINLNSSLYTNIGDVSKMNPIPHSKKEFFQAVFKDEFDNNANYSKLLSKHKPFSSIISKIQCNHKSISYFNILSNICNNKGHESHNVQNTVSKSAVFKFCTIVFEKVFPVETYGSKQNKKVILRNLGLLIMGKKGDNIKDYHLMKNISLKHICWLGKGPGLKWNKQDFQKRYKLFKDFQVWLFNYFFCRLLGSFFHITNISSSKELLYYVHLTWGKISRPFVNQYKTELLSKLEDTEPSYDDGLYTKLTVMPKKNDSFRAINKPLKGNDVQSRDNYMIFLQKKIKPTRHILAHLRMSKESPYPKLASSRDIPLILKDYKNKVGTKYEGIYYLKFDVKDCYDNLPKDLIFKLSKQLVETNKIYFVNHYEEQNMSSSVKRRRRHFTMESITPQMEGDRHSFRSIQTGSGATYSMGGDEILSIIENQLDSSYTIIGKNTYRRREGIFQGLHLSSVFCDIVYDEMIECEFSDVTKPNSLILRLADDFLILSTDKSALLKFQSKVENGFPDFGAVINKEKTFTNLHNKWESKFTFCGFDIDIDDFKITKTFEDIHILNTESHKALTRKLLWIFGNRLSNNTFDLSVNNKSVVTKEIFKLVYSSAKTYVQAVALLIPDLMSFRRFFEDLIEEASNGLGCKHHKGFHISDLKIIICSAFLMYFEEKNTRFLGHIQYLQKCIHENAT</sequence>
<keyword evidence="8 13" id="KW-0460">Magnesium</keyword>
<dbReference type="PANTHER" id="PTHR12066">
    <property type="entry name" value="TELOMERASE REVERSE TRANSCRIPTASE"/>
    <property type="match status" value="1"/>
</dbReference>
<dbReference type="GO" id="GO:0042162">
    <property type="term" value="F:telomeric DNA binding"/>
    <property type="evidence" value="ECO:0007669"/>
    <property type="project" value="TreeGrafter"/>
</dbReference>
<keyword evidence="9 13" id="KW-0779">Telomere</keyword>
<evidence type="ECO:0000256" key="8">
    <source>
        <dbReference type="ARBA" id="ARBA00022842"/>
    </source>
</evidence>
<evidence type="ECO:0000313" key="16">
    <source>
        <dbReference type="Proteomes" id="UP000009328"/>
    </source>
</evidence>
<evidence type="ECO:0000256" key="10">
    <source>
        <dbReference type="ARBA" id="ARBA00022918"/>
    </source>
</evidence>
<dbReference type="InParanoid" id="K0KF00"/>
<keyword evidence="16" id="KW-1185">Reference proteome</keyword>
<dbReference type="AlphaFoldDB" id="K0KF00"/>
<dbReference type="FunCoup" id="K0KF00">
    <property type="interactions" value="328"/>
</dbReference>
<name>K0KF00_WICCF</name>
<dbReference type="HOGENOM" id="CLU_012565_0_0_1"/>
<dbReference type="GO" id="GO:0007004">
    <property type="term" value="P:telomere maintenance via telomerase"/>
    <property type="evidence" value="ECO:0007669"/>
    <property type="project" value="TreeGrafter"/>
</dbReference>
<protein>
    <recommendedName>
        <fullName evidence="3 13">Telomerase reverse transcriptase</fullName>
        <ecNumber evidence="2 13">2.7.7.49</ecNumber>
    </recommendedName>
    <alternativeName>
        <fullName evidence="13">Telomerase catalytic subunit</fullName>
    </alternativeName>
</protein>
<evidence type="ECO:0000256" key="9">
    <source>
        <dbReference type="ARBA" id="ARBA00022895"/>
    </source>
</evidence>
<dbReference type="Pfam" id="PF12009">
    <property type="entry name" value="Telomerase_RBD"/>
    <property type="match status" value="1"/>
</dbReference>
<dbReference type="PROSITE" id="PS50878">
    <property type="entry name" value="RT_POL"/>
    <property type="match status" value="1"/>
</dbReference>
<keyword evidence="7 13" id="KW-0479">Metal-binding</keyword>
<evidence type="ECO:0000256" key="13">
    <source>
        <dbReference type="RuleBase" id="RU365061"/>
    </source>
</evidence>
<dbReference type="GO" id="GO:0000781">
    <property type="term" value="C:chromosome, telomeric region"/>
    <property type="evidence" value="ECO:0007669"/>
    <property type="project" value="UniProtKB-SubCell"/>
</dbReference>
<evidence type="ECO:0000313" key="15">
    <source>
        <dbReference type="EMBL" id="CCH40767.1"/>
    </source>
</evidence>
<dbReference type="Gene3D" id="3.30.70.2630">
    <property type="match status" value="1"/>
</dbReference>
<dbReference type="InterPro" id="IPR003545">
    <property type="entry name" value="Telomerase_RT"/>
</dbReference>
<evidence type="ECO:0000256" key="2">
    <source>
        <dbReference type="ARBA" id="ARBA00012493"/>
    </source>
</evidence>
<keyword evidence="4 13" id="KW-0158">Chromosome</keyword>
<keyword evidence="10 13" id="KW-0695">RNA-directed DNA polymerase</keyword>
<comment type="similarity">
    <text evidence="1 13">Belongs to the reverse transcriptase family. Telomerase subfamily.</text>
</comment>
<evidence type="ECO:0000256" key="6">
    <source>
        <dbReference type="ARBA" id="ARBA00022695"/>
    </source>
</evidence>
<reference evidence="15 16" key="1">
    <citation type="journal article" date="2012" name="Eukaryot. Cell">
        <title>Draft genome sequence of Wickerhamomyces ciferrii NRRL Y-1031 F-60-10.</title>
        <authorList>
            <person name="Schneider J."/>
            <person name="Andrea H."/>
            <person name="Blom J."/>
            <person name="Jaenicke S."/>
            <person name="Ruckert C."/>
            <person name="Schorsch C."/>
            <person name="Szczepanowski R."/>
            <person name="Farwick M."/>
            <person name="Goesmann A."/>
            <person name="Puhler A."/>
            <person name="Schaffer S."/>
            <person name="Tauch A."/>
            <person name="Kohler T."/>
            <person name="Brinkrolf K."/>
        </authorList>
    </citation>
    <scope>NUCLEOTIDE SEQUENCE [LARGE SCALE GENOMIC DNA]</scope>
    <source>
        <strain evidence="16">ATCC 14091 / BCRC 22168 / CBS 111 / JCM 3599 / NBRC 0793 / NRRL Y-1031 F-60-10</strain>
    </source>
</reference>
<dbReference type="EMBL" id="CAIF01000005">
    <property type="protein sequence ID" value="CCH40767.1"/>
    <property type="molecule type" value="Genomic_DNA"/>
</dbReference>
<keyword evidence="6 13" id="KW-0548">Nucleotidyltransferase</keyword>
<dbReference type="InterPro" id="IPR021891">
    <property type="entry name" value="Telomerase_RBD"/>
</dbReference>
<dbReference type="GO" id="GO:0046872">
    <property type="term" value="F:metal ion binding"/>
    <property type="evidence" value="ECO:0007669"/>
    <property type="project" value="UniProtKB-KW"/>
</dbReference>
<evidence type="ECO:0000256" key="4">
    <source>
        <dbReference type="ARBA" id="ARBA00022454"/>
    </source>
</evidence>
<comment type="subcellular location">
    <subcellularLocation>
        <location evidence="13">Nucleus</location>
    </subcellularLocation>
    <subcellularLocation>
        <location evidence="13">Chromosome</location>
        <location evidence="13">Telomere</location>
    </subcellularLocation>
</comment>
<gene>
    <name evidence="15" type="ORF">BN7_301</name>
</gene>
<keyword evidence="11 13" id="KW-0539">Nucleus</keyword>
<dbReference type="STRING" id="1206466.K0KF00"/>
<dbReference type="SMART" id="SM00975">
    <property type="entry name" value="Telomerase_RBD"/>
    <property type="match status" value="1"/>
</dbReference>
<dbReference type="GO" id="GO:0070034">
    <property type="term" value="F:telomerase RNA binding"/>
    <property type="evidence" value="ECO:0007669"/>
    <property type="project" value="TreeGrafter"/>
</dbReference>
<dbReference type="GO" id="GO:0000333">
    <property type="term" value="C:telomerase catalytic core complex"/>
    <property type="evidence" value="ECO:0007669"/>
    <property type="project" value="TreeGrafter"/>
</dbReference>
<dbReference type="InterPro" id="IPR043502">
    <property type="entry name" value="DNA/RNA_pol_sf"/>
</dbReference>
<dbReference type="InterPro" id="IPR000477">
    <property type="entry name" value="RT_dom"/>
</dbReference>
<comment type="function">
    <text evidence="13">Telomerase is a ribonucleoprotein enzyme essential for the replication of chromosome termini in most eukaryotes. It elongates telomeres. It is a reverse transcriptase that adds simple sequence repeats to chromosome ends by copying a template sequence within the RNA component of the enzyme.</text>
</comment>
<evidence type="ECO:0000256" key="3">
    <source>
        <dbReference type="ARBA" id="ARBA00016182"/>
    </source>
</evidence>
<comment type="caution">
    <text evidence="15">The sequence shown here is derived from an EMBL/GenBank/DDBJ whole genome shotgun (WGS) entry which is preliminary data.</text>
</comment>
<dbReference type="Proteomes" id="UP000009328">
    <property type="component" value="Unassembled WGS sequence"/>
</dbReference>
<dbReference type="SUPFAM" id="SSF56672">
    <property type="entry name" value="DNA/RNA polymerases"/>
    <property type="match status" value="1"/>
</dbReference>
<dbReference type="Gene3D" id="1.10.132.70">
    <property type="match status" value="1"/>
</dbReference>
<dbReference type="PRINTS" id="PR01365">
    <property type="entry name" value="TELOMERASERT"/>
</dbReference>
<dbReference type="CDD" id="cd01648">
    <property type="entry name" value="TERT"/>
    <property type="match status" value="1"/>
</dbReference>
<evidence type="ECO:0000256" key="12">
    <source>
        <dbReference type="ARBA" id="ARBA00048173"/>
    </source>
</evidence>
<feature type="domain" description="Reverse transcriptase" evidence="14">
    <location>
        <begin position="391"/>
        <end position="694"/>
    </location>
</feature>
<evidence type="ECO:0000256" key="5">
    <source>
        <dbReference type="ARBA" id="ARBA00022679"/>
    </source>
</evidence>
<accession>K0KF00</accession>
<comment type="catalytic activity">
    <reaction evidence="12 13">
        <text>DNA(n) + a 2'-deoxyribonucleoside 5'-triphosphate = DNA(n+1) + diphosphate</text>
        <dbReference type="Rhea" id="RHEA:22508"/>
        <dbReference type="Rhea" id="RHEA-COMP:17339"/>
        <dbReference type="Rhea" id="RHEA-COMP:17340"/>
        <dbReference type="ChEBI" id="CHEBI:33019"/>
        <dbReference type="ChEBI" id="CHEBI:61560"/>
        <dbReference type="ChEBI" id="CHEBI:173112"/>
        <dbReference type="EC" id="2.7.7.49"/>
    </reaction>
</comment>